<sequence>MGKAPHHKNRGTKGLKGFKVARRAKFLGRGIDQVWEDVRAEEPVHDGKAGPQGTTSRVEHDEDVAGFGQFFCVPCSKYCQTLHALTTHQKSKLHKKRVKELKGDRPHNQADAEKAAGMGTPDNGAPIRSDVVPQGMAF</sequence>
<feature type="compositionally biased region" description="Basic and acidic residues" evidence="4">
    <location>
        <begin position="100"/>
        <end position="114"/>
    </location>
</feature>
<evidence type="ECO:0000256" key="2">
    <source>
        <dbReference type="ARBA" id="ARBA00022771"/>
    </source>
</evidence>
<feature type="compositionally biased region" description="Basic and acidic residues" evidence="4">
    <location>
        <begin position="38"/>
        <end position="48"/>
    </location>
</feature>
<feature type="region of interest" description="Disordered" evidence="4">
    <location>
        <begin position="91"/>
        <end position="138"/>
    </location>
</feature>
<evidence type="ECO:0000313" key="6">
    <source>
        <dbReference type="EMBL" id="CAD8675404.1"/>
    </source>
</evidence>
<organism evidence="6">
    <name type="scientific">Pyramimonas obovata</name>
    <dbReference type="NCBI Taxonomy" id="1411642"/>
    <lineage>
        <taxon>Eukaryota</taxon>
        <taxon>Viridiplantae</taxon>
        <taxon>Chlorophyta</taxon>
        <taxon>Pyramimonadophyceae</taxon>
        <taxon>Pyramimonadales</taxon>
        <taxon>Pyramimonadaceae</taxon>
        <taxon>Pyramimonas</taxon>
        <taxon>Pyramimonas incertae sedis</taxon>
    </lineage>
</organism>
<dbReference type="SUPFAM" id="SSF57667">
    <property type="entry name" value="beta-beta-alpha zinc fingers"/>
    <property type="match status" value="1"/>
</dbReference>
<protein>
    <recommendedName>
        <fullName evidence="5">C2H2-type domain-containing protein</fullName>
    </recommendedName>
</protein>
<gene>
    <name evidence="6" type="ORF">POBO1169_LOCUS12682</name>
</gene>
<evidence type="ECO:0000256" key="3">
    <source>
        <dbReference type="ARBA" id="ARBA00022833"/>
    </source>
</evidence>
<dbReference type="PANTHER" id="PTHR47444">
    <property type="entry name" value="EXPRESSED PROTEIN"/>
    <property type="match status" value="1"/>
</dbReference>
<reference evidence="6" key="1">
    <citation type="submission" date="2021-01" db="EMBL/GenBank/DDBJ databases">
        <authorList>
            <person name="Corre E."/>
            <person name="Pelletier E."/>
            <person name="Niang G."/>
            <person name="Scheremetjew M."/>
            <person name="Finn R."/>
            <person name="Kale V."/>
            <person name="Holt S."/>
            <person name="Cochrane G."/>
            <person name="Meng A."/>
            <person name="Brown T."/>
            <person name="Cohen L."/>
        </authorList>
    </citation>
    <scope>NUCLEOTIDE SEQUENCE</scope>
    <source>
        <strain evidence="6">CCMP722</strain>
    </source>
</reference>
<evidence type="ECO:0000259" key="5">
    <source>
        <dbReference type="PROSITE" id="PS00028"/>
    </source>
</evidence>
<dbReference type="Pfam" id="PF12171">
    <property type="entry name" value="zf-C2H2_jaz"/>
    <property type="match status" value="1"/>
</dbReference>
<dbReference type="GO" id="GO:0008270">
    <property type="term" value="F:zinc ion binding"/>
    <property type="evidence" value="ECO:0007669"/>
    <property type="project" value="UniProtKB-KW"/>
</dbReference>
<dbReference type="EMBL" id="HBFA01024933">
    <property type="protein sequence ID" value="CAD8675404.1"/>
    <property type="molecule type" value="Transcribed_RNA"/>
</dbReference>
<feature type="region of interest" description="Disordered" evidence="4">
    <location>
        <begin position="38"/>
        <end position="59"/>
    </location>
</feature>
<dbReference type="InterPro" id="IPR036236">
    <property type="entry name" value="Znf_C2H2_sf"/>
</dbReference>
<proteinExistence type="predicted"/>
<dbReference type="PANTHER" id="PTHR47444:SF1">
    <property type="entry name" value="EXPRESSED PROTEIN"/>
    <property type="match status" value="1"/>
</dbReference>
<keyword evidence="1" id="KW-0479">Metal-binding</keyword>
<feature type="domain" description="C2H2-type" evidence="5">
    <location>
        <begin position="72"/>
        <end position="94"/>
    </location>
</feature>
<keyword evidence="2" id="KW-0863">Zinc-finger</keyword>
<name>A0A7S0WNS7_9CHLO</name>
<evidence type="ECO:0000256" key="1">
    <source>
        <dbReference type="ARBA" id="ARBA00022723"/>
    </source>
</evidence>
<dbReference type="Gene3D" id="3.30.160.60">
    <property type="entry name" value="Classic Zinc Finger"/>
    <property type="match status" value="1"/>
</dbReference>
<evidence type="ECO:0000256" key="4">
    <source>
        <dbReference type="SAM" id="MobiDB-lite"/>
    </source>
</evidence>
<accession>A0A7S0WNS7</accession>
<dbReference type="InterPro" id="IPR022755">
    <property type="entry name" value="Znf_C2H2_jaz"/>
</dbReference>
<dbReference type="AlphaFoldDB" id="A0A7S0WNS7"/>
<dbReference type="PROSITE" id="PS00028">
    <property type="entry name" value="ZINC_FINGER_C2H2_1"/>
    <property type="match status" value="1"/>
</dbReference>
<dbReference type="InterPro" id="IPR013087">
    <property type="entry name" value="Znf_C2H2_type"/>
</dbReference>
<keyword evidence="3" id="KW-0862">Zinc</keyword>